<keyword evidence="11" id="KW-1185">Reference proteome</keyword>
<dbReference type="EMBL" id="JASNJE010000001">
    <property type="protein sequence ID" value="MDK3071551.1"/>
    <property type="molecule type" value="Genomic_DNA"/>
</dbReference>
<dbReference type="RefSeq" id="WP_284483509.1">
    <property type="nucleotide sequence ID" value="NZ_JASNJE010000001.1"/>
</dbReference>
<dbReference type="SFLD" id="SFLDS00003">
    <property type="entry name" value="Haloacid_Dehalogenase"/>
    <property type="match status" value="1"/>
</dbReference>
<evidence type="ECO:0000256" key="3">
    <source>
        <dbReference type="ARBA" id="ARBA00004818"/>
    </source>
</evidence>
<dbReference type="InterPro" id="IPR036412">
    <property type="entry name" value="HAD-like_sf"/>
</dbReference>
<dbReference type="SUPFAM" id="SSF56784">
    <property type="entry name" value="HAD-like"/>
    <property type="match status" value="1"/>
</dbReference>
<evidence type="ECO:0000313" key="11">
    <source>
        <dbReference type="Proteomes" id="UP001227126"/>
    </source>
</evidence>
<evidence type="ECO:0000256" key="6">
    <source>
        <dbReference type="ARBA" id="ARBA00022723"/>
    </source>
</evidence>
<dbReference type="Gene3D" id="3.40.50.1000">
    <property type="entry name" value="HAD superfamily/HAD-like"/>
    <property type="match status" value="1"/>
</dbReference>
<dbReference type="InterPro" id="IPR006439">
    <property type="entry name" value="HAD-SF_hydro_IA"/>
</dbReference>
<dbReference type="GO" id="GO:0008967">
    <property type="term" value="F:phosphoglycolate phosphatase activity"/>
    <property type="evidence" value="ECO:0007669"/>
    <property type="project" value="UniProtKB-EC"/>
</dbReference>
<evidence type="ECO:0000256" key="1">
    <source>
        <dbReference type="ARBA" id="ARBA00000830"/>
    </source>
</evidence>
<dbReference type="Pfam" id="PF13419">
    <property type="entry name" value="HAD_2"/>
    <property type="match status" value="1"/>
</dbReference>
<dbReference type="PANTHER" id="PTHR43434">
    <property type="entry name" value="PHOSPHOGLYCOLATE PHOSPHATASE"/>
    <property type="match status" value="1"/>
</dbReference>
<reference evidence="10 11" key="1">
    <citation type="submission" date="2023-05" db="EMBL/GenBank/DDBJ databases">
        <title>Sedimentitalea sp. nov. JM2-8.</title>
        <authorList>
            <person name="Huang J."/>
        </authorList>
    </citation>
    <scope>NUCLEOTIDE SEQUENCE [LARGE SCALE GENOMIC DNA]</scope>
    <source>
        <strain evidence="10 11">JM2-8</strain>
    </source>
</reference>
<dbReference type="InterPro" id="IPR041492">
    <property type="entry name" value="HAD_2"/>
</dbReference>
<dbReference type="InterPro" id="IPR037512">
    <property type="entry name" value="PGPase_prok"/>
</dbReference>
<evidence type="ECO:0000313" key="10">
    <source>
        <dbReference type="EMBL" id="MDK3071551.1"/>
    </source>
</evidence>
<evidence type="ECO:0000256" key="8">
    <source>
        <dbReference type="ARBA" id="ARBA00022842"/>
    </source>
</evidence>
<comment type="cofactor">
    <cofactor evidence="2">
        <name>Mg(2+)</name>
        <dbReference type="ChEBI" id="CHEBI:18420"/>
    </cofactor>
</comment>
<dbReference type="PANTHER" id="PTHR43434:SF1">
    <property type="entry name" value="PHOSPHOGLYCOLATE PHOSPHATASE"/>
    <property type="match status" value="1"/>
</dbReference>
<keyword evidence="6" id="KW-0479">Metal-binding</keyword>
<dbReference type="SFLD" id="SFLDG01135">
    <property type="entry name" value="C1.5.6:_HAD__Beta-PGM__Phospha"/>
    <property type="match status" value="1"/>
</dbReference>
<evidence type="ECO:0000256" key="9">
    <source>
        <dbReference type="ARBA" id="ARBA00023277"/>
    </source>
</evidence>
<gene>
    <name evidence="10" type="primary">gph</name>
    <name evidence="10" type="ORF">QO034_00380</name>
</gene>
<keyword evidence="7 10" id="KW-0378">Hydrolase</keyword>
<comment type="similarity">
    <text evidence="4">Belongs to the HAD-like hydrolase superfamily. CbbY/CbbZ/Gph/YieH family.</text>
</comment>
<dbReference type="Gene3D" id="1.10.150.240">
    <property type="entry name" value="Putative phosphatase, domain 2"/>
    <property type="match status" value="1"/>
</dbReference>
<proteinExistence type="inferred from homology"/>
<evidence type="ECO:0000256" key="2">
    <source>
        <dbReference type="ARBA" id="ARBA00001946"/>
    </source>
</evidence>
<protein>
    <recommendedName>
        <fullName evidence="5">phosphoglycolate phosphatase</fullName>
        <ecNumber evidence="5">3.1.3.18</ecNumber>
    </recommendedName>
</protein>
<dbReference type="InterPro" id="IPR023198">
    <property type="entry name" value="PGP-like_dom2"/>
</dbReference>
<dbReference type="EC" id="3.1.3.18" evidence="5"/>
<name>A0ABT7F8X8_9RHOB</name>
<keyword evidence="8" id="KW-0460">Magnesium</keyword>
<dbReference type="PRINTS" id="PR00413">
    <property type="entry name" value="HADHALOGNASE"/>
</dbReference>
<comment type="catalytic activity">
    <reaction evidence="1">
        <text>2-phosphoglycolate + H2O = glycolate + phosphate</text>
        <dbReference type="Rhea" id="RHEA:14369"/>
        <dbReference type="ChEBI" id="CHEBI:15377"/>
        <dbReference type="ChEBI" id="CHEBI:29805"/>
        <dbReference type="ChEBI" id="CHEBI:43474"/>
        <dbReference type="ChEBI" id="CHEBI:58033"/>
        <dbReference type="EC" id="3.1.3.18"/>
    </reaction>
</comment>
<dbReference type="SFLD" id="SFLDG01129">
    <property type="entry name" value="C1.5:_HAD__Beta-PGM__Phosphata"/>
    <property type="match status" value="1"/>
</dbReference>
<dbReference type="InterPro" id="IPR050155">
    <property type="entry name" value="HAD-like_hydrolase_sf"/>
</dbReference>
<accession>A0ABT7F8X8</accession>
<dbReference type="NCBIfam" id="TIGR01549">
    <property type="entry name" value="HAD-SF-IA-v1"/>
    <property type="match status" value="1"/>
</dbReference>
<dbReference type="Proteomes" id="UP001227126">
    <property type="component" value="Unassembled WGS sequence"/>
</dbReference>
<comment type="caution">
    <text evidence="10">The sequence shown here is derived from an EMBL/GenBank/DDBJ whole genome shotgun (WGS) entry which is preliminary data.</text>
</comment>
<keyword evidence="9" id="KW-0119">Carbohydrate metabolism</keyword>
<evidence type="ECO:0000256" key="5">
    <source>
        <dbReference type="ARBA" id="ARBA00013078"/>
    </source>
</evidence>
<dbReference type="InterPro" id="IPR023214">
    <property type="entry name" value="HAD_sf"/>
</dbReference>
<evidence type="ECO:0000256" key="4">
    <source>
        <dbReference type="ARBA" id="ARBA00006171"/>
    </source>
</evidence>
<comment type="pathway">
    <text evidence="3">Organic acid metabolism; glycolate biosynthesis; glycolate from 2-phosphoglycolate: step 1/1.</text>
</comment>
<sequence length="228" mass="24668">MTRYKAIIFDLDGTLVHSAPDLHSAANAALTASGRKTLDLATITSFIGNGVEKLVERCLRATGPYSQALHGTAMTAFMDSYDANMTTLTRPYPGVPDCLTRLKDNAVPLGICTNKPTEPARKVCDGLDLSRFFTVIIGAERDQARKPDPQPLLRCAAELRADPRDILYVGDSGVDHATAQNAGVAFRLFSGGYLKSPIPDLRADQIFERWSESGLRTDQAGFVTVAAH</sequence>
<evidence type="ECO:0000256" key="7">
    <source>
        <dbReference type="ARBA" id="ARBA00022801"/>
    </source>
</evidence>
<dbReference type="NCBIfam" id="TIGR01449">
    <property type="entry name" value="PGP_bact"/>
    <property type="match status" value="1"/>
</dbReference>
<organism evidence="10 11">
    <name type="scientific">Sedimentitalea xiamensis</name>
    <dbReference type="NCBI Taxonomy" id="3050037"/>
    <lineage>
        <taxon>Bacteria</taxon>
        <taxon>Pseudomonadati</taxon>
        <taxon>Pseudomonadota</taxon>
        <taxon>Alphaproteobacteria</taxon>
        <taxon>Rhodobacterales</taxon>
        <taxon>Paracoccaceae</taxon>
        <taxon>Sedimentitalea</taxon>
    </lineage>
</organism>